<keyword evidence="4" id="KW-1185">Reference proteome</keyword>
<feature type="region of interest" description="Disordered" evidence="1">
    <location>
        <begin position="248"/>
        <end position="269"/>
    </location>
</feature>
<evidence type="ECO:0000313" key="3">
    <source>
        <dbReference type="EMBL" id="GAA4612072.1"/>
    </source>
</evidence>
<accession>A0ABP8TMU4</accession>
<proteinExistence type="predicted"/>
<evidence type="ECO:0000256" key="1">
    <source>
        <dbReference type="SAM" id="MobiDB-lite"/>
    </source>
</evidence>
<dbReference type="Proteomes" id="UP001500212">
    <property type="component" value="Unassembled WGS sequence"/>
</dbReference>
<sequence length="565" mass="59600">MEVSVLSPFARRGFGLVTGVPRNALGVGRALLDLHPRRQRRQVWAEHGHAYIDVRGIDGDGRAARDLAGHATAAVRHLRGVRWAEINAVTGQMLVAYDERRVGVDRLLATIRKVEDDRGTSEEGFSWTRPAHPGDGAPIAVATTELAVDCVAVLAAVAEKVFALPPVPRWIRLPLALPDLSPGVRRRIDHRIGPIETELVLALANAVVHGMSAGILPPAVDALYRSLLLGETWSRRQVWRRREPELCSGSACVPSEAPDRPPRPRPRPGGPVEKWCRVVESAALGATAATLALTRQPGRAGDTILVMVPKAATYGREGFAAVTAWRLAGRGILPLDAGAYRRLDRVSAIVIDSAVLRSGHLPAPIAGAVLDAARATGAKVFLTDRSEAADLHPLADEMLGVGTGLTAHVRRLQEEGHTVLVVSEADCAALAAADVGVAVPAPGSSTCWSGDLICRARTGDVWYVLRAVAAARPVSERGVRLAQAGSALGVLLAFAGPRRTSGPGAITATYLAALLALLWGAAAGLRVTMGTAPVRVPARVAIPDVRSGRTATALTRAASRDSPRV</sequence>
<gene>
    <name evidence="3" type="ORF">GCM10023195_51520</name>
</gene>
<reference evidence="4" key="1">
    <citation type="journal article" date="2019" name="Int. J. Syst. Evol. Microbiol.">
        <title>The Global Catalogue of Microorganisms (GCM) 10K type strain sequencing project: providing services to taxonomists for standard genome sequencing and annotation.</title>
        <authorList>
            <consortium name="The Broad Institute Genomics Platform"/>
            <consortium name="The Broad Institute Genome Sequencing Center for Infectious Disease"/>
            <person name="Wu L."/>
            <person name="Ma J."/>
        </authorList>
    </citation>
    <scope>NUCLEOTIDE SEQUENCE [LARGE SCALE GENOMIC DNA]</scope>
    <source>
        <strain evidence="4">JCM 17938</strain>
    </source>
</reference>
<dbReference type="RefSeq" id="WP_345359502.1">
    <property type="nucleotide sequence ID" value="NZ_BAABHJ010000019.1"/>
</dbReference>
<keyword evidence="2" id="KW-1133">Transmembrane helix</keyword>
<evidence type="ECO:0000313" key="4">
    <source>
        <dbReference type="Proteomes" id="UP001500212"/>
    </source>
</evidence>
<evidence type="ECO:0000256" key="2">
    <source>
        <dbReference type="SAM" id="Phobius"/>
    </source>
</evidence>
<dbReference type="EMBL" id="BAABHJ010000019">
    <property type="protein sequence ID" value="GAA4612072.1"/>
    <property type="molecule type" value="Genomic_DNA"/>
</dbReference>
<name>A0ABP8TMU4_9ACTN</name>
<keyword evidence="2" id="KW-0812">Transmembrane</keyword>
<protein>
    <submittedName>
        <fullName evidence="3">Uncharacterized protein</fullName>
    </submittedName>
</protein>
<organism evidence="3 4">
    <name type="scientific">Actinoallomurus liliacearum</name>
    <dbReference type="NCBI Taxonomy" id="1080073"/>
    <lineage>
        <taxon>Bacteria</taxon>
        <taxon>Bacillati</taxon>
        <taxon>Actinomycetota</taxon>
        <taxon>Actinomycetes</taxon>
        <taxon>Streptosporangiales</taxon>
        <taxon>Thermomonosporaceae</taxon>
        <taxon>Actinoallomurus</taxon>
    </lineage>
</organism>
<comment type="caution">
    <text evidence="3">The sequence shown here is derived from an EMBL/GenBank/DDBJ whole genome shotgun (WGS) entry which is preliminary data.</text>
</comment>
<feature type="transmembrane region" description="Helical" evidence="2">
    <location>
        <begin position="508"/>
        <end position="529"/>
    </location>
</feature>
<keyword evidence="2" id="KW-0472">Membrane</keyword>